<gene>
    <name evidence="8" type="ORF">Tci_010846</name>
</gene>
<dbReference type="InterPro" id="IPR012337">
    <property type="entry name" value="RNaseH-like_sf"/>
</dbReference>
<reference evidence="8" key="1">
    <citation type="journal article" date="2019" name="Sci. Rep.">
        <title>Draft genome of Tanacetum cinerariifolium, the natural source of mosquito coil.</title>
        <authorList>
            <person name="Yamashiro T."/>
            <person name="Shiraishi A."/>
            <person name="Satake H."/>
            <person name="Nakayama K."/>
        </authorList>
    </citation>
    <scope>NUCLEOTIDE SEQUENCE</scope>
</reference>
<feature type="region of interest" description="Disordered" evidence="5">
    <location>
        <begin position="460"/>
        <end position="493"/>
    </location>
</feature>
<dbReference type="InterPro" id="IPR025724">
    <property type="entry name" value="GAG-pre-integrase_dom"/>
</dbReference>
<dbReference type="InterPro" id="IPR036397">
    <property type="entry name" value="RNaseH_sf"/>
</dbReference>
<evidence type="ECO:0000256" key="3">
    <source>
        <dbReference type="PROSITE-ProRule" id="PRU00047"/>
    </source>
</evidence>
<dbReference type="PROSITE" id="PS50158">
    <property type="entry name" value="ZF_CCHC"/>
    <property type="match status" value="1"/>
</dbReference>
<feature type="compositionally biased region" description="Polar residues" evidence="5">
    <location>
        <begin position="1763"/>
        <end position="1781"/>
    </location>
</feature>
<dbReference type="SUPFAM" id="SSF57756">
    <property type="entry name" value="Retrovirus zinc finger-like domains"/>
    <property type="match status" value="1"/>
</dbReference>
<feature type="coiled-coil region" evidence="4">
    <location>
        <begin position="1848"/>
        <end position="1875"/>
    </location>
</feature>
<dbReference type="GO" id="GO:0008270">
    <property type="term" value="F:zinc ion binding"/>
    <property type="evidence" value="ECO:0007669"/>
    <property type="project" value="UniProtKB-KW"/>
</dbReference>
<feature type="region of interest" description="Disordered" evidence="5">
    <location>
        <begin position="147"/>
        <end position="173"/>
    </location>
</feature>
<feature type="compositionally biased region" description="Low complexity" evidence="5">
    <location>
        <begin position="907"/>
        <end position="919"/>
    </location>
</feature>
<feature type="region of interest" description="Disordered" evidence="5">
    <location>
        <begin position="1582"/>
        <end position="1602"/>
    </location>
</feature>
<dbReference type="InterPro" id="IPR039537">
    <property type="entry name" value="Retrotran_Ty1/copia-like"/>
</dbReference>
<feature type="region of interest" description="Disordered" evidence="5">
    <location>
        <begin position="1616"/>
        <end position="1667"/>
    </location>
</feature>
<feature type="compositionally biased region" description="Low complexity" evidence="5">
    <location>
        <begin position="151"/>
        <end position="173"/>
    </location>
</feature>
<feature type="region of interest" description="Disordered" evidence="5">
    <location>
        <begin position="1994"/>
        <end position="2022"/>
    </location>
</feature>
<dbReference type="SUPFAM" id="SSF56672">
    <property type="entry name" value="DNA/RNA polymerases"/>
    <property type="match status" value="1"/>
</dbReference>
<dbReference type="InterPro" id="IPR001878">
    <property type="entry name" value="Znf_CCHC"/>
</dbReference>
<feature type="domain" description="CCHC-type" evidence="6">
    <location>
        <begin position="250"/>
        <end position="265"/>
    </location>
</feature>
<keyword evidence="2" id="KW-0378">Hydrolase</keyword>
<evidence type="ECO:0000256" key="1">
    <source>
        <dbReference type="ARBA" id="ARBA00022723"/>
    </source>
</evidence>
<feature type="region of interest" description="Disordered" evidence="5">
    <location>
        <begin position="1763"/>
        <end position="1830"/>
    </location>
</feature>
<dbReference type="Pfam" id="PF07727">
    <property type="entry name" value="RVT_2"/>
    <property type="match status" value="1"/>
</dbReference>
<dbReference type="InterPro" id="IPR013103">
    <property type="entry name" value="RVT_2"/>
</dbReference>
<keyword evidence="3" id="KW-0863">Zinc-finger</keyword>
<evidence type="ECO:0000259" key="6">
    <source>
        <dbReference type="PROSITE" id="PS50158"/>
    </source>
</evidence>
<dbReference type="PANTHER" id="PTHR42648">
    <property type="entry name" value="TRANSPOSASE, PUTATIVE-RELATED"/>
    <property type="match status" value="1"/>
</dbReference>
<dbReference type="InterPro" id="IPR057670">
    <property type="entry name" value="SH3_retrovirus"/>
</dbReference>
<comment type="caution">
    <text evidence="8">The sequence shown here is derived from an EMBL/GenBank/DDBJ whole genome shotgun (WGS) entry which is preliminary data.</text>
</comment>
<dbReference type="InterPro" id="IPR043502">
    <property type="entry name" value="DNA/RNA_pol_sf"/>
</dbReference>
<keyword evidence="3" id="KW-0862">Zinc</keyword>
<dbReference type="GO" id="GO:0015074">
    <property type="term" value="P:DNA integration"/>
    <property type="evidence" value="ECO:0007669"/>
    <property type="project" value="InterPro"/>
</dbReference>
<keyword evidence="1" id="KW-0479">Metal-binding</keyword>
<dbReference type="Gene3D" id="4.10.60.10">
    <property type="entry name" value="Zinc finger, CCHC-type"/>
    <property type="match status" value="1"/>
</dbReference>
<dbReference type="Pfam" id="PF00098">
    <property type="entry name" value="zf-CCHC"/>
    <property type="match status" value="1"/>
</dbReference>
<dbReference type="GO" id="GO:0003676">
    <property type="term" value="F:nucleic acid binding"/>
    <property type="evidence" value="ECO:0007669"/>
    <property type="project" value="InterPro"/>
</dbReference>
<dbReference type="EMBL" id="BKCJ010001104">
    <property type="protein sequence ID" value="GEU38868.1"/>
    <property type="molecule type" value="Genomic_DNA"/>
</dbReference>
<feature type="region of interest" description="Disordered" evidence="5">
    <location>
        <begin position="905"/>
        <end position="960"/>
    </location>
</feature>
<feature type="compositionally biased region" description="Polar residues" evidence="5">
    <location>
        <begin position="474"/>
        <end position="493"/>
    </location>
</feature>
<protein>
    <submittedName>
        <fullName evidence="8">Ribonuclease H-like domain-containing protein</fullName>
    </submittedName>
</protein>
<dbReference type="PROSITE" id="PS50994">
    <property type="entry name" value="INTEGRASE"/>
    <property type="match status" value="1"/>
</dbReference>
<evidence type="ECO:0000313" key="8">
    <source>
        <dbReference type="EMBL" id="GEU38868.1"/>
    </source>
</evidence>
<feature type="compositionally biased region" description="Low complexity" evidence="5">
    <location>
        <begin position="2000"/>
        <end position="2015"/>
    </location>
</feature>
<name>A0A6L2JP46_TANCI</name>
<feature type="compositionally biased region" description="Low complexity" evidence="5">
    <location>
        <begin position="1809"/>
        <end position="1820"/>
    </location>
</feature>
<accession>A0A6L2JP46</accession>
<proteinExistence type="predicted"/>
<evidence type="ECO:0000256" key="5">
    <source>
        <dbReference type="SAM" id="MobiDB-lite"/>
    </source>
</evidence>
<dbReference type="InterPro" id="IPR036875">
    <property type="entry name" value="Znf_CCHC_sf"/>
</dbReference>
<dbReference type="PANTHER" id="PTHR42648:SF32">
    <property type="entry name" value="RIBONUCLEASE H-LIKE DOMAIN, GAG-PRE-INTEGRASE DOMAIN PROTEIN-RELATED"/>
    <property type="match status" value="1"/>
</dbReference>
<evidence type="ECO:0000256" key="4">
    <source>
        <dbReference type="SAM" id="Coils"/>
    </source>
</evidence>
<organism evidence="8">
    <name type="scientific">Tanacetum cinerariifolium</name>
    <name type="common">Dalmatian daisy</name>
    <name type="synonym">Chrysanthemum cinerariifolium</name>
    <dbReference type="NCBI Taxonomy" id="118510"/>
    <lineage>
        <taxon>Eukaryota</taxon>
        <taxon>Viridiplantae</taxon>
        <taxon>Streptophyta</taxon>
        <taxon>Embryophyta</taxon>
        <taxon>Tracheophyta</taxon>
        <taxon>Spermatophyta</taxon>
        <taxon>Magnoliopsida</taxon>
        <taxon>eudicotyledons</taxon>
        <taxon>Gunneridae</taxon>
        <taxon>Pentapetalae</taxon>
        <taxon>asterids</taxon>
        <taxon>campanulids</taxon>
        <taxon>Asterales</taxon>
        <taxon>Asteraceae</taxon>
        <taxon>Asteroideae</taxon>
        <taxon>Anthemideae</taxon>
        <taxon>Anthemidinae</taxon>
        <taxon>Tanacetum</taxon>
    </lineage>
</organism>
<evidence type="ECO:0000256" key="2">
    <source>
        <dbReference type="ARBA" id="ARBA00022801"/>
    </source>
</evidence>
<dbReference type="Pfam" id="PF25597">
    <property type="entry name" value="SH3_retrovirus"/>
    <property type="match status" value="1"/>
</dbReference>
<evidence type="ECO:0000259" key="7">
    <source>
        <dbReference type="PROSITE" id="PS50994"/>
    </source>
</evidence>
<sequence>MNIWKVIQNGNNMKRTGRDRDGRVIILPPTTAEEHIVVQRESKAITTLLQSIPDDHMRKSMLKQEFSEFRIGEAEGLHKGYDMMQKILSSLNLKKGGLELLSFDDLYYKLKTLEVDVKGYTTFSSSQSAAPSHSAFVSATSASKKISYEDSPSYSSNTTYSASSNSKSGSHRSSNVLEDVLQSFVADTEPEQQLAYEDFEQTEKLDLEEMDLKWQMAMLSVRVHKFEQKAGRKIDFDKKESARFNKKKVRCYKCQQRGHFARECRAKGGNDKQRYSSFKIKEIGNKEEYSKALITVDILVDWTYHDDECDEVITAKEFGMIAGCDSENAIEEGALKIYNLITGADKEEASTAGDAGEFALMGVTSEDGMTLHLVFFTTTSEDVEGRPIFHRFAKADSMKAVPPPLSRDYTSLSDHIDLDESQMSYGTKSSTSCDSKYVSIDFVSCDDSDKSLDVNTNDFASSDSSVKSSDHKPNNSISYASTSSHKNTSRTSCNKNGYVNNKAGHFRKNASSVSKLCFVCGSGTHFIKDCDFYEKQMANKTVVLTGKPKVFAPVPTGKSFSSTEDEGIFDSGCSRSMTGNKERLDDFQAFQGGKVTFGGDTECLVLSKDFKLLDDNMVVLRVPRKHNLYTINLNNLCPKGNLACLVAHASFDESVKWHRRIGHVNYNNMNRLVNGNLVRGLPPKLFKNDHTCVACYKGKQHKASYKAINAVFFLEHKDETYPILKDFINLVENLLNKKVKAIRCDNGTEFKNAHMIDLCGSKGIKMEYSNPRTPQQNGVAERKNRTLIEAARTMLANSKLPTMFWTEAVRTTCYVLNRVSITNPHNKTPYALLTGRIPSVIHFKPFGCHVTILNTSDHLGKFDGKADEGYIVGYSASNKAYRVYNVPNKIVEEYMNLRFLEEKPNVQGTQGATTTSAGTPETDSDSDYDEQVIIVPSYPSLNIQRSEPKDTSGDEVDDSPFQSADEIFQKELARLKDQEQRFTIPAGSIPVLADATKVSTDDVPVHTSSSTDSIFDDEPTTRFYCPSDLGNHDPSPGIFSSSSYDDEFGAALNNVASTVEVSPVAPTRIHTIHPPSLIIGDPTSAEEMQQFKFQNVWVLVDFPEGKIDEEVYVTQPKGFMDPQHLKKAYKVVKALYGLHQAPRAWYATLSTFLLKHGYKRGTIDKTLFLKKNNRDIILVQVYVDDIIFRSTKKAWCDEFEALMKGEFQMSAMRELTFFLGSVRTSTTPYEAPKPKSKNESDSPVNVHLYRSMICSLMYLTASRPDIMFVVSACLRHQVTPTTSNLEAVKKIFKYLKGQPKLGLWYPKESPLVLEAYSDSDYAGANKDRKSTTGGYQFLVSSLHFDHQPAQNLNPISTSSMAALRYKDEHKKVGYMLKPTGSDDYHQIIDFLRACHIRYALTHDPIIFDSLVKQFWSTATLRAPELGPPAILATIDKTPYNITEDLVRSRLQLADDGGIADLPIGEIYSGMDNLGYVTEGKLTFFKNKFSPQWRFLVHTLLHCLSTKSGSWDQFGSPLAVALIFLSDGRRFNWQYKVLVFSSKLFANMRLNFAGHPMPLLPAMLLQAQAGEGAEVAAQVVPQPVPAPDQPLAPLSTPSKQQTSDPIALVLEQGQSSDPHIASFSQSDETDAGPFTTVEDAPMGGDFHTSPPRSSQAPPAGQPLGGAEDPITLTTLSFVVSTLVQRVHSLESELKDHKKLFKDVVGKLVKKVKALEVKLKTKKRKMVMSDSDLEDDGQQDMDLDALRALANAAVTVDSNIPFDGTSQIPAASPSGTTAVSPGTSDVPPGTSAIPTAASTVPAGSPNVPTDVPSSVAPAGVSSKGKSPMLEEDIPVTARTFKQMEEDRLGKEAAKRLHDEEMAQMKRQRAEVQRKRQQDVLDSAMYYNEADWLNISAQVEANASLSKTLLGDDVSEDNFPARMTALIKRKRQALVEKLAKERQNWPMTQAQQKPYMRQYVENQSSAIYNTGWTMAYVKSFTDDQLKQEFEKIRKSTEAPIPSVPEVSHSPAVSSPPSSCTRRKSLGRKHILKPKSTLLKLDLDADAQTFIKVVVNEDSDDEDFDDEVWSAVVGWEVLPTPLGKVNALYRIDGSTKHFTTLRQILHMVDRQDLVKLYGLVEIRSWRLYTLSNVHVLETVSGEVLSTFTDVSYHLLVKLMEQMLMHKLEIDTNVVGNDMTTAEQLIQFIKNQLVAAQASSV</sequence>
<dbReference type="GO" id="GO:0016787">
    <property type="term" value="F:hydrolase activity"/>
    <property type="evidence" value="ECO:0007669"/>
    <property type="project" value="UniProtKB-KW"/>
</dbReference>
<feature type="compositionally biased region" description="Polar residues" evidence="5">
    <location>
        <begin position="1616"/>
        <end position="1625"/>
    </location>
</feature>
<dbReference type="Gene3D" id="3.30.420.10">
    <property type="entry name" value="Ribonuclease H-like superfamily/Ribonuclease H"/>
    <property type="match status" value="1"/>
</dbReference>
<dbReference type="InterPro" id="IPR001584">
    <property type="entry name" value="Integrase_cat-core"/>
</dbReference>
<dbReference type="SMART" id="SM00343">
    <property type="entry name" value="ZnF_C2HC"/>
    <property type="match status" value="2"/>
</dbReference>
<keyword evidence="4" id="KW-0175">Coiled coil</keyword>
<feature type="domain" description="Integrase catalytic" evidence="7">
    <location>
        <begin position="679"/>
        <end position="837"/>
    </location>
</feature>
<dbReference type="Pfam" id="PF13976">
    <property type="entry name" value="gag_pre-integrs"/>
    <property type="match status" value="1"/>
</dbReference>
<dbReference type="SUPFAM" id="SSF53098">
    <property type="entry name" value="Ribonuclease H-like"/>
    <property type="match status" value="1"/>
</dbReference>